<reference evidence="1" key="1">
    <citation type="submission" date="2021-06" db="EMBL/GenBank/DDBJ databases">
        <authorList>
            <person name="Kallberg Y."/>
            <person name="Tangrot J."/>
            <person name="Rosling A."/>
        </authorList>
    </citation>
    <scope>NUCLEOTIDE SEQUENCE</scope>
    <source>
        <strain evidence="1">MA461A</strain>
    </source>
</reference>
<evidence type="ECO:0000313" key="2">
    <source>
        <dbReference type="Proteomes" id="UP000789920"/>
    </source>
</evidence>
<protein>
    <submittedName>
        <fullName evidence="1">17144_t:CDS:1</fullName>
    </submittedName>
</protein>
<keyword evidence="2" id="KW-1185">Reference proteome</keyword>
<proteinExistence type="predicted"/>
<evidence type="ECO:0000313" key="1">
    <source>
        <dbReference type="EMBL" id="CAG8623337.1"/>
    </source>
</evidence>
<gene>
    <name evidence="1" type="ORF">RPERSI_LOCUS6808</name>
</gene>
<dbReference type="EMBL" id="CAJVQC010011047">
    <property type="protein sequence ID" value="CAG8623337.1"/>
    <property type="molecule type" value="Genomic_DNA"/>
</dbReference>
<name>A0ACA9MZC8_9GLOM</name>
<accession>A0ACA9MZC8</accession>
<comment type="caution">
    <text evidence="1">The sequence shown here is derived from an EMBL/GenBank/DDBJ whole genome shotgun (WGS) entry which is preliminary data.</text>
</comment>
<organism evidence="1 2">
    <name type="scientific">Racocetra persica</name>
    <dbReference type="NCBI Taxonomy" id="160502"/>
    <lineage>
        <taxon>Eukaryota</taxon>
        <taxon>Fungi</taxon>
        <taxon>Fungi incertae sedis</taxon>
        <taxon>Mucoromycota</taxon>
        <taxon>Glomeromycotina</taxon>
        <taxon>Glomeromycetes</taxon>
        <taxon>Diversisporales</taxon>
        <taxon>Gigasporaceae</taxon>
        <taxon>Racocetra</taxon>
    </lineage>
</organism>
<sequence length="487" mass="53926">MPKVKSDKKPASIVTNLNNTTTPTVINYPPLQPAPPIALVSPTKSDSMSLAHPGGALLFQKQRLNEEEHALLQNPPYQLTLSLNELLSPARKNRKNKSKPENKIPRPQNAWVLFRKDYEANQRMRFPDKALKMKNVSTDAGDVWRNQPSKVKRFFEILSRLAHEQHKALYPGYKYTPKKKVPKETNKDWIFHDSVKQASDAQALGGIPVANNTVTSDVAVRQIETPIKTSPHYDSSPLSSPLSSTTSSISPGCSSPVFINSPTSPVDSFVSPSPCDMGFLFSSTPQPFPHVDYTNDLTVDAGPSNFGSTPDGDDLFILGGYDFRNADYETFQHLIQLAQSVLDSSPTVYKKEIESNKFNTEYNTNAIESLADNSAQRVKSDTDICINPNANMTMLNSTVSTEVNRNFENYWQSTSTSIDTNFSDSFHGNITTASSIQQVSQISISTSQLPASIPDYLIDEYDTAFFAGNFSGVQIDSLFDTSTTSFY</sequence>
<dbReference type="Proteomes" id="UP000789920">
    <property type="component" value="Unassembled WGS sequence"/>
</dbReference>